<feature type="short sequence motif" description="GXSXG" evidence="8">
    <location>
        <begin position="76"/>
        <end position="80"/>
    </location>
</feature>
<dbReference type="AlphaFoldDB" id="A0A3Q7HK00"/>
<evidence type="ECO:0000256" key="4">
    <source>
        <dbReference type="ARBA" id="ARBA00022729"/>
    </source>
</evidence>
<dbReference type="InParanoid" id="A0A3Q7HK00"/>
<feature type="signal peptide" evidence="10">
    <location>
        <begin position="1"/>
        <end position="26"/>
    </location>
</feature>
<feature type="domain" description="PNPLA" evidence="11">
    <location>
        <begin position="35"/>
        <end position="231"/>
    </location>
</feature>
<feature type="active site" description="Nucleophile" evidence="8">
    <location>
        <position position="78"/>
    </location>
</feature>
<evidence type="ECO:0000256" key="5">
    <source>
        <dbReference type="ARBA" id="ARBA00022761"/>
    </source>
</evidence>
<reference evidence="12" key="2">
    <citation type="submission" date="2019-01" db="UniProtKB">
        <authorList>
            <consortium name="EnsemblPlants"/>
        </authorList>
    </citation>
    <scope>IDENTIFICATION</scope>
    <source>
        <strain evidence="12">cv. Heinz 1706</strain>
    </source>
</reference>
<dbReference type="Pfam" id="PF01734">
    <property type="entry name" value="Patatin"/>
    <property type="match status" value="2"/>
</dbReference>
<dbReference type="PANTHER" id="PTHR32176:SF85">
    <property type="entry name" value="PATATIN GROUP D-2"/>
    <property type="match status" value="1"/>
</dbReference>
<evidence type="ECO:0000256" key="2">
    <source>
        <dbReference type="ARBA" id="ARBA00010240"/>
    </source>
</evidence>
<sequence length="777" mass="85034">MCKMATTKSFLILIFMILATTSSTSATLEDVVTILSIDGGGIKGIIPGVILEFLEGKLQELDRDARLADYFDVIGGTSTGGLITAMITTPNENNRPFAAANEIVPFYFQHGPHIFNSSTGTFLGPSFDGKYLLQILEDNFGETRLHQALTEVVISSFDIKRNKPVIFTKSNLTNYPELNATMYDICYSTAAAPTVFPPHYFVTNTSNGDTYEFNLVDGGVASVGDPALLSVSVATKLAEEDPAFASIRSLNLKKMLLLSLGTGTNSEFDKTYTANETAKWGYFQWKSVIPPMLDASSSYMTDYYLSTVFQALDSQDNYLRVQENALTGTTTDMVDASVANMDLLKQVGKNLLKKPVSKDNPETYEQALTRFAQSLIDRKNLRANKASTFATEEMVTVLSIDGGAIRGIIPGVILRYLEAELQRIDNNTDARVADYFDLIGGTSTGGLVTAMLTTPNENNRPFAAANEIVPFYFEHGPKIFEPSGNPLFGPQYNGTYLMQVIQEKVGETFLNQTLTEVVISSFDIQTNKPVIFTKSSLAKSPELNAKMYDICYSTAAAPTYFAPLGFNTSHNGDQYRFNLVDGGVATVGDPALLSVSVATKLAEEDPAFSSIRSLNFKRMLLLSLGTGTTSDFDKTYTAEQAATWGILQWGSAIQAMTGAASSYMTDYYLSTVFQALDSQDNYLRVQDNALTGTTTAWDDASMANMLLLEQVGNALIGSTTSMDNASQANMKLLVQVGEILLKKQNSKEDPETNEEALKRFAKLLSERKKLQANKMFH</sequence>
<keyword evidence="3" id="KW-0926">Vacuole</keyword>
<keyword evidence="5" id="KW-0758">Storage protein</keyword>
<dbReference type="GO" id="GO:0016042">
    <property type="term" value="P:lipid catabolic process"/>
    <property type="evidence" value="ECO:0007669"/>
    <property type="project" value="UniProtKB-UniRule"/>
</dbReference>
<evidence type="ECO:0000256" key="1">
    <source>
        <dbReference type="ARBA" id="ARBA00004116"/>
    </source>
</evidence>
<keyword evidence="13" id="KW-1185">Reference proteome</keyword>
<dbReference type="OMA" id="LDSQDNY"/>
<comment type="similarity">
    <text evidence="2 9">Belongs to the patatin family.</text>
</comment>
<dbReference type="PaxDb" id="4081-Solyc08g006850.2.1"/>
<proteinExistence type="inferred from homology"/>
<evidence type="ECO:0000256" key="3">
    <source>
        <dbReference type="ARBA" id="ARBA00022554"/>
    </source>
</evidence>
<comment type="caution">
    <text evidence="8">Lacks conserved residue(s) required for the propagation of feature annotation.</text>
</comment>
<evidence type="ECO:0000256" key="6">
    <source>
        <dbReference type="ARBA" id="ARBA00023098"/>
    </source>
</evidence>
<feature type="active site" description="Nucleophile" evidence="8">
    <location>
        <position position="443"/>
    </location>
</feature>
<keyword evidence="8 9" id="KW-0378">Hydrolase</keyword>
<dbReference type="PANTHER" id="PTHR32176">
    <property type="entry name" value="XYLOSE ISOMERASE"/>
    <property type="match status" value="1"/>
</dbReference>
<accession>A0A3Q7HK00</accession>
<dbReference type="InterPro" id="IPR016035">
    <property type="entry name" value="Acyl_Trfase/lysoPLipase"/>
</dbReference>
<comment type="domain">
    <text evidence="9">The nitrogen atoms of the two glycine residues in the GGXR motif define the oxyanion hole, and stabilize the oxyanion that forms during the nucleophilic attack by the catalytic serine during substrate cleavage.</text>
</comment>
<dbReference type="Proteomes" id="UP000004994">
    <property type="component" value="Chromosome 8"/>
</dbReference>
<dbReference type="GO" id="GO:0005773">
    <property type="term" value="C:vacuole"/>
    <property type="evidence" value="ECO:0007669"/>
    <property type="project" value="UniProtKB-SubCell"/>
</dbReference>
<keyword evidence="4 10" id="KW-0732">Signal</keyword>
<keyword evidence="6 8" id="KW-0443">Lipid metabolism</keyword>
<organism evidence="12">
    <name type="scientific">Solanum lycopersicum</name>
    <name type="common">Tomato</name>
    <name type="synonym">Lycopersicon esculentum</name>
    <dbReference type="NCBI Taxonomy" id="4081"/>
    <lineage>
        <taxon>Eukaryota</taxon>
        <taxon>Viridiplantae</taxon>
        <taxon>Streptophyta</taxon>
        <taxon>Embryophyta</taxon>
        <taxon>Tracheophyta</taxon>
        <taxon>Spermatophyta</taxon>
        <taxon>Magnoliopsida</taxon>
        <taxon>eudicotyledons</taxon>
        <taxon>Gunneridae</taxon>
        <taxon>Pentapetalae</taxon>
        <taxon>asterids</taxon>
        <taxon>lamiids</taxon>
        <taxon>Solanales</taxon>
        <taxon>Solanaceae</taxon>
        <taxon>Solanoideae</taxon>
        <taxon>Solaneae</taxon>
        <taxon>Solanum</taxon>
        <taxon>Solanum subgen. Lycopersicon</taxon>
    </lineage>
</organism>
<keyword evidence="7" id="KW-0325">Glycoprotein</keyword>
<feature type="short sequence motif" description="DGA/G" evidence="8">
    <location>
        <begin position="217"/>
        <end position="219"/>
    </location>
</feature>
<feature type="active site" description="Proton acceptor" evidence="8">
    <location>
        <position position="217"/>
    </location>
</feature>
<feature type="domain" description="PNPLA" evidence="11">
    <location>
        <begin position="398"/>
        <end position="595"/>
    </location>
</feature>
<name>A0A3Q7HK00_SOLLC</name>
<feature type="short sequence motif" description="GXGXXG" evidence="8">
    <location>
        <begin position="39"/>
        <end position="44"/>
    </location>
</feature>
<dbReference type="InterPro" id="IPR002641">
    <property type="entry name" value="PNPLA_dom"/>
</dbReference>
<protein>
    <recommendedName>
        <fullName evidence="9">Patatin</fullName>
        <ecNumber evidence="9">3.1.1.-</ecNumber>
    </recommendedName>
</protein>
<dbReference type="GO" id="GO:0004620">
    <property type="term" value="F:phospholipase activity"/>
    <property type="evidence" value="ECO:0000318"/>
    <property type="project" value="GO_Central"/>
</dbReference>
<dbReference type="EnsemblPlants" id="Solyc08g006850.3.1">
    <property type="protein sequence ID" value="Solyc08g006850.3.1"/>
    <property type="gene ID" value="Solyc08g006850.3"/>
</dbReference>
<dbReference type="GO" id="GO:0047372">
    <property type="term" value="F:monoacylglycerol lipase activity"/>
    <property type="evidence" value="ECO:0000318"/>
    <property type="project" value="GO_Central"/>
</dbReference>
<feature type="chain" id="PRO_5018758976" description="Patatin" evidence="10">
    <location>
        <begin position="27"/>
        <end position="777"/>
    </location>
</feature>
<dbReference type="EC" id="3.1.1.-" evidence="9"/>
<keyword evidence="8 9" id="KW-0442">Lipid degradation</keyword>
<evidence type="ECO:0000256" key="8">
    <source>
        <dbReference type="PROSITE-ProRule" id="PRU01161"/>
    </source>
</evidence>
<evidence type="ECO:0000259" key="11">
    <source>
        <dbReference type="PROSITE" id="PS51635"/>
    </source>
</evidence>
<dbReference type="Gene3D" id="3.40.1090.10">
    <property type="entry name" value="Cytosolic phospholipase A2 catalytic domain"/>
    <property type="match status" value="3"/>
</dbReference>
<reference evidence="12" key="1">
    <citation type="journal article" date="2012" name="Nature">
        <title>The tomato genome sequence provides insights into fleshy fruit evolution.</title>
        <authorList>
            <consortium name="Tomato Genome Consortium"/>
        </authorList>
    </citation>
    <scope>NUCLEOTIDE SEQUENCE [LARGE SCALE GENOMIC DNA]</scope>
    <source>
        <strain evidence="12">cv. Heinz 1706</strain>
    </source>
</reference>
<dbReference type="GO" id="GO:0045735">
    <property type="term" value="F:nutrient reservoir activity"/>
    <property type="evidence" value="ECO:0007669"/>
    <property type="project" value="UniProtKB-KW"/>
</dbReference>
<dbReference type="Gramene" id="Solyc08g006850.3.1">
    <property type="protein sequence ID" value="Solyc08g006850.3.1"/>
    <property type="gene ID" value="Solyc08g006850.3"/>
</dbReference>
<comment type="subcellular location">
    <subcellularLocation>
        <location evidence="1">Vacuole</location>
    </subcellularLocation>
</comment>
<evidence type="ECO:0000313" key="12">
    <source>
        <dbReference type="EnsemblPlants" id="Solyc08g006850.3.1"/>
    </source>
</evidence>
<evidence type="ECO:0000256" key="7">
    <source>
        <dbReference type="ARBA" id="ARBA00023180"/>
    </source>
</evidence>
<evidence type="ECO:0000256" key="9">
    <source>
        <dbReference type="RuleBase" id="RU361262"/>
    </source>
</evidence>
<feature type="short sequence motif" description="DGA/G" evidence="8">
    <location>
        <begin position="581"/>
        <end position="583"/>
    </location>
</feature>
<feature type="active site" description="Proton acceptor" evidence="8">
    <location>
        <position position="581"/>
    </location>
</feature>
<comment type="function">
    <text evidence="9">Lipolytic acyl hydrolase (LAH).</text>
</comment>
<feature type="short sequence motif" description="GXSXG" evidence="8">
    <location>
        <begin position="441"/>
        <end position="445"/>
    </location>
</feature>
<evidence type="ECO:0000313" key="13">
    <source>
        <dbReference type="Proteomes" id="UP000004994"/>
    </source>
</evidence>
<evidence type="ECO:0000256" key="10">
    <source>
        <dbReference type="SAM" id="SignalP"/>
    </source>
</evidence>
<dbReference type="PROSITE" id="PS51635">
    <property type="entry name" value="PNPLA"/>
    <property type="match status" value="2"/>
</dbReference>
<dbReference type="SUPFAM" id="SSF52151">
    <property type="entry name" value="FabD/lysophospholipase-like"/>
    <property type="match status" value="2"/>
</dbReference>